<protein>
    <submittedName>
        <fullName evidence="2">YhgE</fullName>
    </submittedName>
</protein>
<keyword evidence="3" id="KW-1185">Reference proteome</keyword>
<feature type="transmembrane region" description="Helical" evidence="1">
    <location>
        <begin position="213"/>
        <end position="232"/>
    </location>
</feature>
<sequence>MLGLAMPFLVAFCHESPTPNNNLSRSAIIVEAMWRNTFTLCVTAIMTGLFWLVLLLWSKLFSLIGFSLFERLFFRNDFFPSMATGAAIAAGIVFCRRLPGAVGVYRNVITLAVGVIVPLQAISLLLFLVCLPFTGLAIIPKSFSAATLLLTMTLLMLIFSAMAGIKEQSEPRWYCVSAQLILVALWLTPLLAGLAVWAVWLRVADYGWTVDRVYGAVIAFIAFAGSLLMVWMQDLNNDGSPEVLLYSPHSSLIVIYTLRGNTWRQTGSANVPQSADSAMRKAMPDTVPKAWRDLEINGQRLSVDYYGYEGQ</sequence>
<feature type="transmembrane region" description="Helical" evidence="1">
    <location>
        <begin position="177"/>
        <end position="201"/>
    </location>
</feature>
<keyword evidence="1" id="KW-1133">Transmembrane helix</keyword>
<feature type="transmembrane region" description="Helical" evidence="1">
    <location>
        <begin position="37"/>
        <end position="57"/>
    </location>
</feature>
<feature type="transmembrane region" description="Helical" evidence="1">
    <location>
        <begin position="78"/>
        <end position="99"/>
    </location>
</feature>
<dbReference type="RefSeq" id="WP_013024423.1">
    <property type="nucleotide sequence ID" value="NC_013956.2"/>
</dbReference>
<name>D4GIV0_PANAM</name>
<dbReference type="HOGENOM" id="CLU_893843_0_0_6"/>
<keyword evidence="1" id="KW-0472">Membrane</keyword>
<dbReference type="STRING" id="706191.PANA_0528"/>
<dbReference type="eggNOG" id="COG3449">
    <property type="taxonomic scope" value="Bacteria"/>
</dbReference>
<feature type="transmembrane region" description="Helical" evidence="1">
    <location>
        <begin position="111"/>
        <end position="131"/>
    </location>
</feature>
<keyword evidence="1" id="KW-0812">Transmembrane</keyword>
<evidence type="ECO:0000313" key="2">
    <source>
        <dbReference type="EMBL" id="ADD75695.1"/>
    </source>
</evidence>
<dbReference type="EMBL" id="CP001875">
    <property type="protein sequence ID" value="ADD75695.1"/>
    <property type="molecule type" value="Genomic_DNA"/>
</dbReference>
<dbReference type="Pfam" id="PF13687">
    <property type="entry name" value="DUF4153"/>
    <property type="match status" value="1"/>
</dbReference>
<dbReference type="Proteomes" id="UP000001702">
    <property type="component" value="Chromosome"/>
</dbReference>
<gene>
    <name evidence="2" type="primary">yhgE</name>
    <name evidence="2" type="ordered locus">PANA_0528</name>
</gene>
<accession>D4GIV0</accession>
<organism evidence="2 3">
    <name type="scientific">Pantoea ananatis (strain LMG 20103)</name>
    <dbReference type="NCBI Taxonomy" id="706191"/>
    <lineage>
        <taxon>Bacteria</taxon>
        <taxon>Pseudomonadati</taxon>
        <taxon>Pseudomonadota</taxon>
        <taxon>Gammaproteobacteria</taxon>
        <taxon>Enterobacterales</taxon>
        <taxon>Erwiniaceae</taxon>
        <taxon>Pantoea</taxon>
    </lineage>
</organism>
<feature type="transmembrane region" description="Helical" evidence="1">
    <location>
        <begin position="143"/>
        <end position="165"/>
    </location>
</feature>
<dbReference type="InterPro" id="IPR025291">
    <property type="entry name" value="DUF4153"/>
</dbReference>
<evidence type="ECO:0000256" key="1">
    <source>
        <dbReference type="SAM" id="Phobius"/>
    </source>
</evidence>
<proteinExistence type="predicted"/>
<dbReference type="AlphaFoldDB" id="D4GIV0"/>
<reference evidence="2 3" key="1">
    <citation type="journal article" date="2010" name="J. Bacteriol.">
        <title>Genome sequence of Pantoea ananatis LMG20103, the causative agent of Eucalyptus blight and dieback.</title>
        <authorList>
            <person name="De Maayer P."/>
            <person name="Chan W.Y."/>
            <person name="Venter S.N."/>
            <person name="Toth I.K."/>
            <person name="Birch P.R."/>
            <person name="Joubert F."/>
            <person name="Coutinho T.A."/>
        </authorList>
    </citation>
    <scope>NUCLEOTIDE SEQUENCE [LARGE SCALE GENOMIC DNA]</scope>
    <source>
        <strain evidence="2 3">LMG 20103</strain>
    </source>
</reference>
<evidence type="ECO:0000313" key="3">
    <source>
        <dbReference type="Proteomes" id="UP000001702"/>
    </source>
</evidence>
<dbReference type="KEGG" id="pam:PANA_0528"/>